<dbReference type="Pfam" id="PF00169">
    <property type="entry name" value="PH"/>
    <property type="match status" value="1"/>
</dbReference>
<dbReference type="Gene3D" id="2.30.29.30">
    <property type="entry name" value="Pleckstrin-homology domain (PH domain)/Phosphotyrosine-binding domain (PTB)"/>
    <property type="match status" value="1"/>
</dbReference>
<evidence type="ECO:0000256" key="4">
    <source>
        <dbReference type="SAM" id="MobiDB-lite"/>
    </source>
</evidence>
<dbReference type="InterPro" id="IPR032675">
    <property type="entry name" value="LRR_dom_sf"/>
</dbReference>
<feature type="domain" description="PH" evidence="5">
    <location>
        <begin position="187"/>
        <end position="283"/>
    </location>
</feature>
<dbReference type="InterPro" id="IPR011993">
    <property type="entry name" value="PH-like_dom_sf"/>
</dbReference>
<organism evidence="6 7">
    <name type="scientific">Geodia barretti</name>
    <name type="common">Barrett's horny sponge</name>
    <dbReference type="NCBI Taxonomy" id="519541"/>
    <lineage>
        <taxon>Eukaryota</taxon>
        <taxon>Metazoa</taxon>
        <taxon>Porifera</taxon>
        <taxon>Demospongiae</taxon>
        <taxon>Heteroscleromorpha</taxon>
        <taxon>Tetractinellida</taxon>
        <taxon>Astrophorina</taxon>
        <taxon>Geodiidae</taxon>
        <taxon>Geodia</taxon>
    </lineage>
</organism>
<dbReference type="EMBL" id="CASHTH010001031">
    <property type="protein sequence ID" value="CAI8010364.1"/>
    <property type="molecule type" value="Genomic_DNA"/>
</dbReference>
<dbReference type="InterPro" id="IPR001849">
    <property type="entry name" value="PH_domain"/>
</dbReference>
<dbReference type="SUPFAM" id="SSF52047">
    <property type="entry name" value="RNI-like"/>
    <property type="match status" value="1"/>
</dbReference>
<evidence type="ECO:0000313" key="6">
    <source>
        <dbReference type="EMBL" id="CAI8010364.1"/>
    </source>
</evidence>
<keyword evidence="1" id="KW-0433">Leucine-rich repeat</keyword>
<dbReference type="Pfam" id="PF00560">
    <property type="entry name" value="LRR_1"/>
    <property type="match status" value="1"/>
</dbReference>
<feature type="compositionally biased region" description="Polar residues" evidence="4">
    <location>
        <begin position="20"/>
        <end position="32"/>
    </location>
</feature>
<dbReference type="PROSITE" id="PS50003">
    <property type="entry name" value="PH_DOMAIN"/>
    <property type="match status" value="1"/>
</dbReference>
<dbReference type="PANTHER" id="PTHR48051:SF1">
    <property type="entry name" value="RAS SUPPRESSOR PROTEIN 1"/>
    <property type="match status" value="1"/>
</dbReference>
<keyword evidence="2" id="KW-0479">Metal-binding</keyword>
<feature type="region of interest" description="Disordered" evidence="4">
    <location>
        <begin position="20"/>
        <end position="58"/>
    </location>
</feature>
<dbReference type="Gene3D" id="3.80.10.10">
    <property type="entry name" value="Ribonuclease Inhibitor"/>
    <property type="match status" value="1"/>
</dbReference>
<dbReference type="SMART" id="SM00369">
    <property type="entry name" value="LRR_TYP"/>
    <property type="match status" value="4"/>
</dbReference>
<dbReference type="AlphaFoldDB" id="A0AA35RF65"/>
<evidence type="ECO:0000256" key="3">
    <source>
        <dbReference type="ARBA" id="ARBA00022737"/>
    </source>
</evidence>
<evidence type="ECO:0000256" key="2">
    <source>
        <dbReference type="ARBA" id="ARBA00022723"/>
    </source>
</evidence>
<evidence type="ECO:0000259" key="5">
    <source>
        <dbReference type="PROSITE" id="PS50003"/>
    </source>
</evidence>
<proteinExistence type="predicted"/>
<keyword evidence="3" id="KW-0677">Repeat</keyword>
<evidence type="ECO:0000313" key="7">
    <source>
        <dbReference type="Proteomes" id="UP001174909"/>
    </source>
</evidence>
<protein>
    <submittedName>
        <fullName evidence="6">PH domain leucine-rich repeat-containing protein phosphatase 1</fullName>
    </submittedName>
</protein>
<dbReference type="Proteomes" id="UP001174909">
    <property type="component" value="Unassembled WGS sequence"/>
</dbReference>
<dbReference type="Pfam" id="PF23010">
    <property type="entry name" value="RA_3"/>
    <property type="match status" value="1"/>
</dbReference>
<accession>A0AA35RF65</accession>
<keyword evidence="7" id="KW-1185">Reference proteome</keyword>
<comment type="caution">
    <text evidence="6">The sequence shown here is derived from an EMBL/GenBank/DDBJ whole genome shotgun (WGS) entry which is preliminary data.</text>
</comment>
<dbReference type="Pfam" id="PF13855">
    <property type="entry name" value="LRR_8"/>
    <property type="match status" value="1"/>
</dbReference>
<dbReference type="SUPFAM" id="SSF50729">
    <property type="entry name" value="PH domain-like"/>
    <property type="match status" value="1"/>
</dbReference>
<sequence>MEMSWSHTPSSVWWALEASSSGVSLEGDQNSPPGADPHGSMRARSPTLRPRPQMPGKEVTNFYDYAGEGEEGEEDTEEWILQQPNRGAIRVYQPGSTYSEPVCCTTDTTADTIIARCLAKELVVHYGSGQNQWIRFDQKPLEIQNGFLRSLGYTDPRRIQLEGLSSDLGHLFRFVTGYEQGKRPEDKVQLACPLRVKEMTGLSGWNKRFCVLCGARLFIFSTSRPKGKPALVLDLTGGKVLEHKSKKSYYCVRVSASRREVLLSFDSRMEQSRWLERAAKVVSKHPLEANLSGNSLQRVPKYFFLNYYLVALNLSRNFMKENYSHTVSSRLGSKVRVIGWINNLAYFRHLVSLSLSGNQLEQFPVSLCTLFTLQELDISCNRIKVIPQEIQRLTNLTTLLLHSNHLTSLPRGLVDLRRLTTLVLAFNRFIELPPLLKEVPSLSTLIMSGNNISSIPEDISLIENLRHLDYRLNQLKSRLPSSTQELPALSRLNLRGTDIRELDMKLLPFVEDLNCSDNKLKSLTLYESPSAYTDSF</sequence>
<dbReference type="SMART" id="SM00233">
    <property type="entry name" value="PH"/>
    <property type="match status" value="1"/>
</dbReference>
<name>A0AA35RF65_GEOBA</name>
<dbReference type="InterPro" id="IPR055071">
    <property type="entry name" value="RA_PHLPP-like"/>
</dbReference>
<dbReference type="InterPro" id="IPR050216">
    <property type="entry name" value="LRR_domain-containing"/>
</dbReference>
<dbReference type="InterPro" id="IPR001611">
    <property type="entry name" value="Leu-rich_rpt"/>
</dbReference>
<gene>
    <name evidence="6" type="ORF">GBAR_LOCUS6833</name>
</gene>
<dbReference type="PROSITE" id="PS51450">
    <property type="entry name" value="LRR"/>
    <property type="match status" value="3"/>
</dbReference>
<dbReference type="InterPro" id="IPR003591">
    <property type="entry name" value="Leu-rich_rpt_typical-subtyp"/>
</dbReference>
<dbReference type="GO" id="GO:0005737">
    <property type="term" value="C:cytoplasm"/>
    <property type="evidence" value="ECO:0007669"/>
    <property type="project" value="TreeGrafter"/>
</dbReference>
<evidence type="ECO:0000256" key="1">
    <source>
        <dbReference type="ARBA" id="ARBA00022614"/>
    </source>
</evidence>
<dbReference type="GO" id="GO:0046872">
    <property type="term" value="F:metal ion binding"/>
    <property type="evidence" value="ECO:0007669"/>
    <property type="project" value="UniProtKB-KW"/>
</dbReference>
<reference evidence="6" key="1">
    <citation type="submission" date="2023-03" db="EMBL/GenBank/DDBJ databases">
        <authorList>
            <person name="Steffen K."/>
            <person name="Cardenas P."/>
        </authorList>
    </citation>
    <scope>NUCLEOTIDE SEQUENCE</scope>
</reference>
<dbReference type="PANTHER" id="PTHR48051">
    <property type="match status" value="1"/>
</dbReference>